<feature type="transmembrane region" description="Helical" evidence="9">
    <location>
        <begin position="281"/>
        <end position="302"/>
    </location>
</feature>
<dbReference type="EMBL" id="BAUU01000006">
    <property type="protein sequence ID" value="GAE29700.1"/>
    <property type="molecule type" value="Genomic_DNA"/>
</dbReference>
<feature type="transmembrane region" description="Helical" evidence="9">
    <location>
        <begin position="157"/>
        <end position="176"/>
    </location>
</feature>
<feature type="transmembrane region" description="Helical" evidence="9">
    <location>
        <begin position="249"/>
        <end position="269"/>
    </location>
</feature>
<evidence type="ECO:0000313" key="12">
    <source>
        <dbReference type="EMBL" id="GAE29700.1"/>
    </source>
</evidence>
<dbReference type="InterPro" id="IPR011527">
    <property type="entry name" value="ABC1_TM_dom"/>
</dbReference>
<evidence type="ECO:0000256" key="1">
    <source>
        <dbReference type="ARBA" id="ARBA00004651"/>
    </source>
</evidence>
<accession>W4QCE2</accession>
<dbReference type="FunFam" id="3.40.50.300:FF:000221">
    <property type="entry name" value="Multidrug ABC transporter ATP-binding protein"/>
    <property type="match status" value="1"/>
</dbReference>
<keyword evidence="6" id="KW-0067">ATP-binding</keyword>
<evidence type="ECO:0000259" key="11">
    <source>
        <dbReference type="PROSITE" id="PS50929"/>
    </source>
</evidence>
<comment type="caution">
    <text evidence="12">The sequence shown here is derived from an EMBL/GenBank/DDBJ whole genome shotgun (WGS) entry which is preliminary data.</text>
</comment>
<dbReference type="InterPro" id="IPR003439">
    <property type="entry name" value="ABC_transporter-like_ATP-bd"/>
</dbReference>
<dbReference type="InterPro" id="IPR003593">
    <property type="entry name" value="AAA+_ATPase"/>
</dbReference>
<dbReference type="PANTHER" id="PTHR43394:SF1">
    <property type="entry name" value="ATP-BINDING CASSETTE SUB-FAMILY B MEMBER 10, MITOCHONDRIAL"/>
    <property type="match status" value="1"/>
</dbReference>
<keyword evidence="3" id="KW-1003">Cell membrane</keyword>
<evidence type="ECO:0000256" key="9">
    <source>
        <dbReference type="SAM" id="Phobius"/>
    </source>
</evidence>
<keyword evidence="8 9" id="KW-0472">Membrane</keyword>
<evidence type="ECO:0000313" key="13">
    <source>
        <dbReference type="Proteomes" id="UP000018895"/>
    </source>
</evidence>
<keyword evidence="2" id="KW-0813">Transport</keyword>
<dbReference type="GO" id="GO:0005886">
    <property type="term" value="C:plasma membrane"/>
    <property type="evidence" value="ECO:0007669"/>
    <property type="project" value="UniProtKB-SubCell"/>
</dbReference>
<dbReference type="AlphaFoldDB" id="W4QCE2"/>
<dbReference type="Gene3D" id="1.20.1560.10">
    <property type="entry name" value="ABC transporter type 1, transmembrane domain"/>
    <property type="match status" value="1"/>
</dbReference>
<keyword evidence="5" id="KW-0547">Nucleotide-binding</keyword>
<dbReference type="RefSeq" id="WP_035341587.1">
    <property type="nucleotide sequence ID" value="NZ_BAUU01000006.1"/>
</dbReference>
<dbReference type="SMART" id="SM00382">
    <property type="entry name" value="AAA"/>
    <property type="match status" value="1"/>
</dbReference>
<evidence type="ECO:0000256" key="5">
    <source>
        <dbReference type="ARBA" id="ARBA00022741"/>
    </source>
</evidence>
<evidence type="ECO:0000256" key="4">
    <source>
        <dbReference type="ARBA" id="ARBA00022692"/>
    </source>
</evidence>
<organism evidence="12 13">
    <name type="scientific">Halalkalibacter hemicellulosilyticusJCM 9152</name>
    <dbReference type="NCBI Taxonomy" id="1236971"/>
    <lineage>
        <taxon>Bacteria</taxon>
        <taxon>Bacillati</taxon>
        <taxon>Bacillota</taxon>
        <taxon>Bacilli</taxon>
        <taxon>Bacillales</taxon>
        <taxon>Bacillaceae</taxon>
        <taxon>Halalkalibacter</taxon>
    </lineage>
</organism>
<evidence type="ECO:0000256" key="3">
    <source>
        <dbReference type="ARBA" id="ARBA00022475"/>
    </source>
</evidence>
<keyword evidence="7 9" id="KW-1133">Transmembrane helix</keyword>
<dbReference type="GO" id="GO:0015421">
    <property type="term" value="F:ABC-type oligopeptide transporter activity"/>
    <property type="evidence" value="ECO:0007669"/>
    <property type="project" value="TreeGrafter"/>
</dbReference>
<protein>
    <submittedName>
        <fullName evidence="12">ABC transporter</fullName>
    </submittedName>
</protein>
<dbReference type="GO" id="GO:0016887">
    <property type="term" value="F:ATP hydrolysis activity"/>
    <property type="evidence" value="ECO:0007669"/>
    <property type="project" value="InterPro"/>
</dbReference>
<dbReference type="STRING" id="1236971.JCM9152_1075"/>
<evidence type="ECO:0000256" key="7">
    <source>
        <dbReference type="ARBA" id="ARBA00022989"/>
    </source>
</evidence>
<proteinExistence type="predicted"/>
<evidence type="ECO:0000256" key="2">
    <source>
        <dbReference type="ARBA" id="ARBA00022448"/>
    </source>
</evidence>
<feature type="transmembrane region" description="Helical" evidence="9">
    <location>
        <begin position="21"/>
        <end position="40"/>
    </location>
</feature>
<dbReference type="PANTHER" id="PTHR43394">
    <property type="entry name" value="ATP-DEPENDENT PERMEASE MDL1, MITOCHONDRIAL"/>
    <property type="match status" value="1"/>
</dbReference>
<dbReference type="PROSITE" id="PS00211">
    <property type="entry name" value="ABC_TRANSPORTER_1"/>
    <property type="match status" value="1"/>
</dbReference>
<reference evidence="12" key="1">
    <citation type="journal article" date="2014" name="Genome Announc.">
        <title>Draft Genome Sequences of Three Alkaliphilic Bacillus Strains, Bacillus wakoensis JCM 9140T, Bacillus akibai JCM 9157T, and Bacillus hemicellulosilyticus JCM 9152T.</title>
        <authorList>
            <person name="Yuki M."/>
            <person name="Oshima K."/>
            <person name="Suda W."/>
            <person name="Oshida Y."/>
            <person name="Kitamura K."/>
            <person name="Iida T."/>
            <person name="Hattori M."/>
            <person name="Ohkuma M."/>
        </authorList>
    </citation>
    <scope>NUCLEOTIDE SEQUENCE [LARGE SCALE GENOMIC DNA]</scope>
    <source>
        <strain evidence="12">JCM 9152</strain>
    </source>
</reference>
<dbReference type="InterPro" id="IPR039421">
    <property type="entry name" value="Type_1_exporter"/>
</dbReference>
<feature type="domain" description="ABC transmembrane type-1" evidence="11">
    <location>
        <begin position="21"/>
        <end position="304"/>
    </location>
</feature>
<keyword evidence="4 9" id="KW-0812">Transmembrane</keyword>
<feature type="transmembrane region" description="Helical" evidence="9">
    <location>
        <begin position="60"/>
        <end position="89"/>
    </location>
</feature>
<dbReference type="PROSITE" id="PS50893">
    <property type="entry name" value="ABC_TRANSPORTER_2"/>
    <property type="match status" value="1"/>
</dbReference>
<gene>
    <name evidence="12" type="ORF">JCM9152_1075</name>
</gene>
<evidence type="ECO:0000259" key="10">
    <source>
        <dbReference type="PROSITE" id="PS50893"/>
    </source>
</evidence>
<dbReference type="FunFam" id="1.20.1560.10:FF:000011">
    <property type="entry name" value="Multidrug ABC transporter ATP-binding protein"/>
    <property type="match status" value="1"/>
</dbReference>
<feature type="domain" description="ABC transporter" evidence="10">
    <location>
        <begin position="337"/>
        <end position="571"/>
    </location>
</feature>
<dbReference type="OrthoDB" id="9770415at2"/>
<dbReference type="InterPro" id="IPR017871">
    <property type="entry name" value="ABC_transporter-like_CS"/>
</dbReference>
<dbReference type="Pfam" id="PF00005">
    <property type="entry name" value="ABC_tran"/>
    <property type="match status" value="1"/>
</dbReference>
<dbReference type="CDD" id="cd18541">
    <property type="entry name" value="ABC_6TM_TmrB_like"/>
    <property type="match status" value="1"/>
</dbReference>
<evidence type="ECO:0000256" key="6">
    <source>
        <dbReference type="ARBA" id="ARBA00022840"/>
    </source>
</evidence>
<dbReference type="SUPFAM" id="SSF52540">
    <property type="entry name" value="P-loop containing nucleoside triphosphate hydrolases"/>
    <property type="match status" value="1"/>
</dbReference>
<keyword evidence="13" id="KW-1185">Reference proteome</keyword>
<evidence type="ECO:0000256" key="8">
    <source>
        <dbReference type="ARBA" id="ARBA00023136"/>
    </source>
</evidence>
<dbReference type="PROSITE" id="PS50929">
    <property type="entry name" value="ABC_TM1F"/>
    <property type="match status" value="1"/>
</dbReference>
<dbReference type="GO" id="GO:0005524">
    <property type="term" value="F:ATP binding"/>
    <property type="evidence" value="ECO:0007669"/>
    <property type="project" value="UniProtKB-KW"/>
</dbReference>
<dbReference type="InterPro" id="IPR027417">
    <property type="entry name" value="P-loop_NTPase"/>
</dbReference>
<feature type="transmembrane region" description="Helical" evidence="9">
    <location>
        <begin position="127"/>
        <end position="151"/>
    </location>
</feature>
<comment type="subcellular location">
    <subcellularLocation>
        <location evidence="1">Cell membrane</location>
        <topology evidence="1">Multi-pass membrane protein</topology>
    </subcellularLocation>
</comment>
<dbReference type="Gene3D" id="3.40.50.300">
    <property type="entry name" value="P-loop containing nucleotide triphosphate hydrolases"/>
    <property type="match status" value="1"/>
</dbReference>
<sequence length="582" mass="66086">MFTILFKLGWFFKKYWKRYTIAIILLLIVSVLDVIPPKIIEMAIDDIQFRQLTPERLRELLLFYGGLIVASYLITYVWMYQLFGGAFVLERLLRFRLMRHFLFMTPRFFERNRTGDLMARATNDLKAISLTAGFGILTLIDSTVFMMIIIAVMGFTISWQLTLAALIPLPLMALAIRYYGKMIHQRFTAAQGAFGDLNDQVLESIAGVRVIRAYVQERADEKRFQQQTEHVYSKNIDVARVDSLFEPTIKILVGFSYVIGLGYGAYLVFQQAITLGQLVSFNIYLGMLIWPMFAIGELINILQRGSASLDRVNETLAYEPDVKDSQQTVDVPLPHTIEFSHVSFRYPSTERKQLKDVNFTVERGETVGIVGKTGSGKSTLIKQLIREYPLGEGEITISGVAIDQIPLDRLLSWVGYVPQEQILFSRSIRENLMFGKEHVSESEIEEALRLAVFDQVHQLPKGLETLVGEKGVALSGGQKQRLSIARALIQDPEILLLDDAMSAVDGKTEAKMIENIRSVRKGKTTFITTHRLSAIEHADWIIVLDEGQVIEEGTHEQLLALGGWYKEQYDRQQANDSYGEVS</sequence>
<dbReference type="Pfam" id="PF00664">
    <property type="entry name" value="ABC_membrane"/>
    <property type="match status" value="1"/>
</dbReference>
<dbReference type="SUPFAM" id="SSF90123">
    <property type="entry name" value="ABC transporter transmembrane region"/>
    <property type="match status" value="1"/>
</dbReference>
<dbReference type="Proteomes" id="UP000018895">
    <property type="component" value="Unassembled WGS sequence"/>
</dbReference>
<dbReference type="InterPro" id="IPR036640">
    <property type="entry name" value="ABC1_TM_sf"/>
</dbReference>
<name>W4QCE2_9BACI</name>